<organism evidence="1">
    <name type="scientific">Clostridium paraputrificum</name>
    <dbReference type="NCBI Taxonomy" id="29363"/>
    <lineage>
        <taxon>Bacteria</taxon>
        <taxon>Bacillati</taxon>
        <taxon>Bacillota</taxon>
        <taxon>Clostridia</taxon>
        <taxon>Eubacteriales</taxon>
        <taxon>Clostridiaceae</taxon>
        <taxon>Clostridium</taxon>
    </lineage>
</organism>
<gene>
    <name evidence="1" type="ORF">CPLFYP93_02214</name>
</gene>
<reference evidence="1" key="1">
    <citation type="submission" date="2019-11" db="EMBL/GenBank/DDBJ databases">
        <authorList>
            <person name="Feng L."/>
        </authorList>
    </citation>
    <scope>NUCLEOTIDE SEQUENCE</scope>
    <source>
        <strain evidence="1">CParaputrificumLFYP93</strain>
    </source>
</reference>
<accession>A0A6N3EF58</accession>
<evidence type="ECO:0000313" key="1">
    <source>
        <dbReference type="EMBL" id="VYU39670.1"/>
    </source>
</evidence>
<evidence type="ECO:0008006" key="2">
    <source>
        <dbReference type="Google" id="ProtNLM"/>
    </source>
</evidence>
<sequence length="94" mass="10873">MDYKEEKDFYTCRNGKQLNVESVKFRNSKTGYKSEKSIYICEYCSNCTYKNSCIKKNVLAESILLAMAHNINKLHSKIQGNCTGKHLFDFKKSA</sequence>
<dbReference type="AlphaFoldDB" id="A0A6N3EF58"/>
<proteinExistence type="predicted"/>
<protein>
    <recommendedName>
        <fullName evidence="2">Transposase DDE domain-containing protein</fullName>
    </recommendedName>
</protein>
<name>A0A6N3EF58_9CLOT</name>
<dbReference type="EMBL" id="CACRTV010000052">
    <property type="protein sequence ID" value="VYU39670.1"/>
    <property type="molecule type" value="Genomic_DNA"/>
</dbReference>